<evidence type="ECO:0000313" key="2">
    <source>
        <dbReference type="EMBL" id="KAJ8465343.1"/>
    </source>
</evidence>
<dbReference type="GO" id="GO:0043130">
    <property type="term" value="F:ubiquitin binding"/>
    <property type="evidence" value="ECO:0007669"/>
    <property type="project" value="InterPro"/>
</dbReference>
<dbReference type="InterPro" id="IPR042575">
    <property type="entry name" value="UBAP1_C"/>
</dbReference>
<name>A0AAV8Q4X7_ENSVE</name>
<dbReference type="CDD" id="cd14316">
    <property type="entry name" value="UBA2_UBAP1_like"/>
    <property type="match status" value="1"/>
</dbReference>
<gene>
    <name evidence="2" type="ORF">OPV22_027895</name>
</gene>
<dbReference type="PANTHER" id="PTHR15960">
    <property type="entry name" value="LD44032P"/>
    <property type="match status" value="1"/>
</dbReference>
<dbReference type="InterPro" id="IPR009060">
    <property type="entry name" value="UBA-like_sf"/>
</dbReference>
<accession>A0AAV8Q4X7</accession>
<keyword evidence="3" id="KW-1185">Reference proteome</keyword>
<protein>
    <recommendedName>
        <fullName evidence="4">UBA domain-containing protein</fullName>
    </recommendedName>
</protein>
<evidence type="ECO:0000256" key="1">
    <source>
        <dbReference type="SAM" id="MobiDB-lite"/>
    </source>
</evidence>
<dbReference type="FunFam" id="1.20.120.1920:FF:000003">
    <property type="entry name" value="Ubiquitin-associated/translation elongation factor EF1B protein"/>
    <property type="match status" value="1"/>
</dbReference>
<evidence type="ECO:0008006" key="4">
    <source>
        <dbReference type="Google" id="ProtNLM"/>
    </source>
</evidence>
<dbReference type="EMBL" id="JAQQAF010000008">
    <property type="protein sequence ID" value="KAJ8465343.1"/>
    <property type="molecule type" value="Genomic_DNA"/>
</dbReference>
<feature type="compositionally biased region" description="Low complexity" evidence="1">
    <location>
        <begin position="192"/>
        <end position="206"/>
    </location>
</feature>
<feature type="region of interest" description="Disordered" evidence="1">
    <location>
        <begin position="187"/>
        <end position="206"/>
    </location>
</feature>
<dbReference type="Proteomes" id="UP001222027">
    <property type="component" value="Unassembled WGS sequence"/>
</dbReference>
<dbReference type="AlphaFoldDB" id="A0AAV8Q4X7"/>
<sequence>MIGVRSVRIRPFNRTGIFSWFPRQIKPWGDLLEICEYKGRVGRGGLSSQSDPFSISFSEFFVVVASLLIMDHDIRARQAAMYRASSGTGAAPAPSFYPRVNSAAAAALPDRGASFHHPASSAPPPSSSAAGLGIKVMIKPEYHITPPQLAPQMPEVPRSKFQFDFEFEKQILAEAEKDSQNWSRITAENQQSKMASASSSSSHSMASTGDPIVDKYVASGLGREAVSLAVLNYGDNPVKVREFVKGYNILREMGFSSKNVAEALAIYDNDTDKAVAHFLNTTQ</sequence>
<dbReference type="SUPFAM" id="SSF46934">
    <property type="entry name" value="UBA-like"/>
    <property type="match status" value="1"/>
</dbReference>
<proteinExistence type="predicted"/>
<reference evidence="2 3" key="1">
    <citation type="submission" date="2022-12" db="EMBL/GenBank/DDBJ databases">
        <title>Chromosome-scale assembly of the Ensete ventricosum genome.</title>
        <authorList>
            <person name="Dussert Y."/>
            <person name="Stocks J."/>
            <person name="Wendawek A."/>
            <person name="Woldeyes F."/>
            <person name="Nichols R.A."/>
            <person name="Borrell J.S."/>
        </authorList>
    </citation>
    <scope>NUCLEOTIDE SEQUENCE [LARGE SCALE GENOMIC DNA]</scope>
    <source>
        <strain evidence="3">cv. Maze</strain>
        <tissue evidence="2">Seeds</tissue>
    </source>
</reference>
<comment type="caution">
    <text evidence="2">The sequence shown here is derived from an EMBL/GenBank/DDBJ whole genome shotgun (WGS) entry which is preliminary data.</text>
</comment>
<dbReference type="InterPro" id="IPR038870">
    <property type="entry name" value="UBAP1"/>
</dbReference>
<dbReference type="PANTHER" id="PTHR15960:SF5">
    <property type="entry name" value="LD44032P"/>
    <property type="match status" value="1"/>
</dbReference>
<dbReference type="GO" id="GO:0043162">
    <property type="term" value="P:ubiquitin-dependent protein catabolic process via the multivesicular body sorting pathway"/>
    <property type="evidence" value="ECO:0007669"/>
    <property type="project" value="InterPro"/>
</dbReference>
<evidence type="ECO:0000313" key="3">
    <source>
        <dbReference type="Proteomes" id="UP001222027"/>
    </source>
</evidence>
<dbReference type="Gene3D" id="1.20.120.1920">
    <property type="entry name" value="UBAP1 SOUBA domain"/>
    <property type="match status" value="1"/>
</dbReference>
<dbReference type="GO" id="GO:0000813">
    <property type="term" value="C:ESCRT I complex"/>
    <property type="evidence" value="ECO:0007669"/>
    <property type="project" value="InterPro"/>
</dbReference>
<organism evidence="2 3">
    <name type="scientific">Ensete ventricosum</name>
    <name type="common">Abyssinian banana</name>
    <name type="synonym">Musa ensete</name>
    <dbReference type="NCBI Taxonomy" id="4639"/>
    <lineage>
        <taxon>Eukaryota</taxon>
        <taxon>Viridiplantae</taxon>
        <taxon>Streptophyta</taxon>
        <taxon>Embryophyta</taxon>
        <taxon>Tracheophyta</taxon>
        <taxon>Spermatophyta</taxon>
        <taxon>Magnoliopsida</taxon>
        <taxon>Liliopsida</taxon>
        <taxon>Zingiberales</taxon>
        <taxon>Musaceae</taxon>
        <taxon>Ensete</taxon>
    </lineage>
</organism>